<reference evidence="1" key="1">
    <citation type="submission" date="2019-12" db="EMBL/GenBank/DDBJ databases">
        <title>Genome sequencing and annotation of Brassica cretica.</title>
        <authorList>
            <person name="Studholme D.J."/>
            <person name="Sarris P."/>
        </authorList>
    </citation>
    <scope>NUCLEOTIDE SEQUENCE</scope>
    <source>
        <strain evidence="1">PFS-109/04</strain>
        <tissue evidence="1">Leaf</tissue>
    </source>
</reference>
<organism evidence="1 2">
    <name type="scientific">Brassica cretica</name>
    <name type="common">Mustard</name>
    <dbReference type="NCBI Taxonomy" id="69181"/>
    <lineage>
        <taxon>Eukaryota</taxon>
        <taxon>Viridiplantae</taxon>
        <taxon>Streptophyta</taxon>
        <taxon>Embryophyta</taxon>
        <taxon>Tracheophyta</taxon>
        <taxon>Spermatophyta</taxon>
        <taxon>Magnoliopsida</taxon>
        <taxon>eudicotyledons</taxon>
        <taxon>Gunneridae</taxon>
        <taxon>Pentapetalae</taxon>
        <taxon>rosids</taxon>
        <taxon>malvids</taxon>
        <taxon>Brassicales</taxon>
        <taxon>Brassicaceae</taxon>
        <taxon>Brassiceae</taxon>
        <taxon>Brassica</taxon>
    </lineage>
</organism>
<sequence length="109" mass="12721">MKPPWSWQRAVTGSVPLLRDYCNKLDMNKIKKLELDITNTVMGLPWKYETRLYPRLYTSPHFHEALASTSRVMTVCVSSSSLRPLIHFFVKCRSRAPFSIQGFVQSWQN</sequence>
<accession>A0A8S9S9H9</accession>
<gene>
    <name evidence="1" type="ORF">F2Q69_00028698</name>
</gene>
<name>A0A8S9S9H9_BRACR</name>
<dbReference type="EMBL" id="QGKX02000088">
    <property type="protein sequence ID" value="KAF3589433.1"/>
    <property type="molecule type" value="Genomic_DNA"/>
</dbReference>
<evidence type="ECO:0000313" key="1">
    <source>
        <dbReference type="EMBL" id="KAF3589433.1"/>
    </source>
</evidence>
<evidence type="ECO:0000313" key="2">
    <source>
        <dbReference type="Proteomes" id="UP000712600"/>
    </source>
</evidence>
<dbReference type="Proteomes" id="UP000712600">
    <property type="component" value="Unassembled WGS sequence"/>
</dbReference>
<proteinExistence type="predicted"/>
<comment type="caution">
    <text evidence="1">The sequence shown here is derived from an EMBL/GenBank/DDBJ whole genome shotgun (WGS) entry which is preliminary data.</text>
</comment>
<protein>
    <submittedName>
        <fullName evidence="1">Uncharacterized protein</fullName>
    </submittedName>
</protein>
<dbReference type="AlphaFoldDB" id="A0A8S9S9H9"/>